<keyword evidence="2" id="KW-1185">Reference proteome</keyword>
<dbReference type="CDD" id="cd02440">
    <property type="entry name" value="AdoMet_MTases"/>
    <property type="match status" value="1"/>
</dbReference>
<dbReference type="Gene3D" id="3.40.50.150">
    <property type="entry name" value="Vaccinia Virus protein VP39"/>
    <property type="match status" value="1"/>
</dbReference>
<dbReference type="SUPFAM" id="SSF53335">
    <property type="entry name" value="S-adenosyl-L-methionine-dependent methyltransferases"/>
    <property type="match status" value="1"/>
</dbReference>
<dbReference type="EMBL" id="JAHESF010000002">
    <property type="protein sequence ID" value="MBT1695915.1"/>
    <property type="molecule type" value="Genomic_DNA"/>
</dbReference>
<evidence type="ECO:0000313" key="2">
    <source>
        <dbReference type="Proteomes" id="UP001319200"/>
    </source>
</evidence>
<proteinExistence type="predicted"/>
<dbReference type="GO" id="GO:0003676">
    <property type="term" value="F:nucleic acid binding"/>
    <property type="evidence" value="ECO:0007669"/>
    <property type="project" value="InterPro"/>
</dbReference>
<comment type="caution">
    <text evidence="1">The sequence shown here is derived from an EMBL/GenBank/DDBJ whole genome shotgun (WGS) entry which is preliminary data.</text>
</comment>
<gene>
    <name evidence="1" type="ORF">KK083_03440</name>
</gene>
<organism evidence="1 2">
    <name type="scientific">Chryseosolibacter histidini</name>
    <dbReference type="NCBI Taxonomy" id="2782349"/>
    <lineage>
        <taxon>Bacteria</taxon>
        <taxon>Pseudomonadati</taxon>
        <taxon>Bacteroidota</taxon>
        <taxon>Cytophagia</taxon>
        <taxon>Cytophagales</taxon>
        <taxon>Chryseotaleaceae</taxon>
        <taxon>Chryseosolibacter</taxon>
    </lineage>
</organism>
<accession>A0AAP2DGK3</accession>
<keyword evidence="1" id="KW-0808">Transferase</keyword>
<dbReference type="InterPro" id="IPR002052">
    <property type="entry name" value="DNA_methylase_N6_adenine_CS"/>
</dbReference>
<dbReference type="InterPro" id="IPR029063">
    <property type="entry name" value="SAM-dependent_MTases_sf"/>
</dbReference>
<dbReference type="Proteomes" id="UP001319200">
    <property type="component" value="Unassembled WGS sequence"/>
</dbReference>
<dbReference type="PROSITE" id="PS00092">
    <property type="entry name" value="N6_MTASE"/>
    <property type="match status" value="1"/>
</dbReference>
<dbReference type="RefSeq" id="WP_254160708.1">
    <property type="nucleotide sequence ID" value="NZ_JAHESF010000002.1"/>
</dbReference>
<dbReference type="AlphaFoldDB" id="A0AAP2DGK3"/>
<dbReference type="GO" id="GO:0008168">
    <property type="term" value="F:methyltransferase activity"/>
    <property type="evidence" value="ECO:0007669"/>
    <property type="project" value="UniProtKB-KW"/>
</dbReference>
<keyword evidence="1" id="KW-0489">Methyltransferase</keyword>
<name>A0AAP2DGK3_9BACT</name>
<evidence type="ECO:0000313" key="1">
    <source>
        <dbReference type="EMBL" id="MBT1695915.1"/>
    </source>
</evidence>
<reference evidence="1 2" key="1">
    <citation type="submission" date="2021-05" db="EMBL/GenBank/DDBJ databases">
        <title>A Polyphasic approach of four new species of the genus Ohtaekwangia: Ohtaekwangia histidinii sp. nov., Ohtaekwangia cretensis sp. nov., Ohtaekwangia indiensis sp. nov., Ohtaekwangia reichenbachii sp. nov. from diverse environment.</title>
        <authorList>
            <person name="Octaviana S."/>
        </authorList>
    </citation>
    <scope>NUCLEOTIDE SEQUENCE [LARGE SCALE GENOMIC DNA]</scope>
    <source>
        <strain evidence="1 2">PWU4</strain>
    </source>
</reference>
<sequence length="582" mass="67347">MIDDVEIGLGDIIKLKPHITYNNNRTYPNGKKAPDGIEIRFGTTRPIPEVREILKAHGFQFSEKQTMWYALDNAKSRELAQKLSETEVDVDDTQYEKRNFWVGVKSIDEFERLRERTEFSVKSKPPKYFYSKSFLKKAYPSISSLISDQSLSYKKYYNKVIGEGGIEEPQSNQSQSLQPNEEVAKKLQALADGMQKQIDSKINPAISKLRPTKRRMGIAAVMRDEGYELKELQTFLYALADAHRSGKIVQFPYLQLIRTRTQASLVYWYEYTEENYSTYKEQLSKLGISNKNECLYAREQRTKLLEDFSPTNSKEQIEKEQKLKNLEMRAFEAKIPGFFPTPTELIQQLLELADIQGDDRILEPSAGKGDLLDAVRESHSYHELHAIEPHSILREILTLKGYQLVDSDFLKYNPGEGYDKIIMNPPFEDGQDVDHVRHAFTLLKPGGRVVFIMSEGPFFRQFKKDKAFREFLQVKNAFVSEPLKEAFKNAFNSTSITVRVVAIDADGRRQPTSAKPQTDDMALLELEAEAELELLKMRVEQERRAKKAIQGFGEIPLDENKLQRFRRKAWAMQEQWEVLNFK</sequence>
<dbReference type="PRINTS" id="PR00507">
    <property type="entry name" value="N12N6MTFRASE"/>
</dbReference>
<dbReference type="GO" id="GO:0032259">
    <property type="term" value="P:methylation"/>
    <property type="evidence" value="ECO:0007669"/>
    <property type="project" value="UniProtKB-KW"/>
</dbReference>
<protein>
    <submittedName>
        <fullName evidence="1">Methyltransferase</fullName>
    </submittedName>
</protein>